<dbReference type="Proteomes" id="UP000256708">
    <property type="component" value="Unassembled WGS sequence"/>
</dbReference>
<organism evidence="3 4">
    <name type="scientific">Pontibacter diazotrophicus</name>
    <dbReference type="NCBI Taxonomy" id="1400979"/>
    <lineage>
        <taxon>Bacteria</taxon>
        <taxon>Pseudomonadati</taxon>
        <taxon>Bacteroidota</taxon>
        <taxon>Cytophagia</taxon>
        <taxon>Cytophagales</taxon>
        <taxon>Hymenobacteraceae</taxon>
        <taxon>Pontibacter</taxon>
    </lineage>
</organism>
<feature type="chain" id="PRO_5017805172" evidence="1">
    <location>
        <begin position="20"/>
        <end position="219"/>
    </location>
</feature>
<dbReference type="Pfam" id="PF13568">
    <property type="entry name" value="OMP_b-brl_2"/>
    <property type="match status" value="1"/>
</dbReference>
<proteinExistence type="predicted"/>
<gene>
    <name evidence="3" type="ORF">DXT99_08745</name>
</gene>
<feature type="signal peptide" evidence="1">
    <location>
        <begin position="1"/>
        <end position="19"/>
    </location>
</feature>
<sequence length="219" mass="24034">MKKLLLLFFALATVYTAEAQASFGLRAGGNLSNLSGDVTDDSRFNNKFGWHAGLTANLPIVEGFFSIQPELYYTNKGFRNEEEEFDFDNLTYRREGSVNYNYLELPILARIDAGPLYFEGGPMAAYLLSVNNNTDTFVAGSPEPLAVNRSSTEGLTRFELGYAAGVGFGMQSGISVGVRYVGSFTDFASDAPSDYFQGDLVNARNSVFMLTLGFTFPTR</sequence>
<dbReference type="RefSeq" id="WP_115565161.1">
    <property type="nucleotide sequence ID" value="NZ_QRGR01000008.1"/>
</dbReference>
<dbReference type="EMBL" id="QRGR01000008">
    <property type="protein sequence ID" value="RDV15566.1"/>
    <property type="molecule type" value="Genomic_DNA"/>
</dbReference>
<accession>A0A3D8LE46</accession>
<comment type="caution">
    <text evidence="3">The sequence shown here is derived from an EMBL/GenBank/DDBJ whole genome shotgun (WGS) entry which is preliminary data.</text>
</comment>
<evidence type="ECO:0000256" key="1">
    <source>
        <dbReference type="SAM" id="SignalP"/>
    </source>
</evidence>
<name>A0A3D8LE46_9BACT</name>
<evidence type="ECO:0000313" key="3">
    <source>
        <dbReference type="EMBL" id="RDV15566.1"/>
    </source>
</evidence>
<keyword evidence="4" id="KW-1185">Reference proteome</keyword>
<dbReference type="InterPro" id="IPR025665">
    <property type="entry name" value="Beta-barrel_OMP_2"/>
</dbReference>
<protein>
    <submittedName>
        <fullName evidence="3">PorT family protein</fullName>
    </submittedName>
</protein>
<evidence type="ECO:0000259" key="2">
    <source>
        <dbReference type="Pfam" id="PF13568"/>
    </source>
</evidence>
<reference evidence="4" key="1">
    <citation type="submission" date="2018-08" db="EMBL/GenBank/DDBJ databases">
        <authorList>
            <person name="Liu Z.-W."/>
            <person name="Du Z.-J."/>
        </authorList>
    </citation>
    <scope>NUCLEOTIDE SEQUENCE [LARGE SCALE GENOMIC DNA]</scope>
    <source>
        <strain evidence="4">H4X</strain>
    </source>
</reference>
<dbReference type="AlphaFoldDB" id="A0A3D8LE46"/>
<evidence type="ECO:0000313" key="4">
    <source>
        <dbReference type="Proteomes" id="UP000256708"/>
    </source>
</evidence>
<keyword evidence="1" id="KW-0732">Signal</keyword>
<dbReference type="OrthoDB" id="947434at2"/>
<feature type="domain" description="Outer membrane protein beta-barrel" evidence="2">
    <location>
        <begin position="21"/>
        <end position="187"/>
    </location>
</feature>